<feature type="non-terminal residue" evidence="2">
    <location>
        <position position="190"/>
    </location>
</feature>
<comment type="caution">
    <text evidence="2">The sequence shown here is derived from an EMBL/GenBank/DDBJ whole genome shotgun (WGS) entry which is preliminary data.</text>
</comment>
<feature type="transmembrane region" description="Helical" evidence="1">
    <location>
        <begin position="18"/>
        <end position="41"/>
    </location>
</feature>
<protein>
    <submittedName>
        <fullName evidence="2">Uncharacterized protein</fullName>
    </submittedName>
</protein>
<keyword evidence="1" id="KW-0472">Membrane</keyword>
<keyword evidence="1" id="KW-1133">Transmembrane helix</keyword>
<keyword evidence="3" id="KW-1185">Reference proteome</keyword>
<organism evidence="2 3">
    <name type="scientific">Paenibacillus sepulcri</name>
    <dbReference type="NCBI Taxonomy" id="359917"/>
    <lineage>
        <taxon>Bacteria</taxon>
        <taxon>Bacillati</taxon>
        <taxon>Bacillota</taxon>
        <taxon>Bacilli</taxon>
        <taxon>Bacillales</taxon>
        <taxon>Paenibacillaceae</taxon>
        <taxon>Paenibacillus</taxon>
    </lineage>
</organism>
<dbReference type="Proteomes" id="UP001519887">
    <property type="component" value="Unassembled WGS sequence"/>
</dbReference>
<keyword evidence="1" id="KW-0812">Transmembrane</keyword>
<gene>
    <name evidence="2" type="ORF">K0U00_29305</name>
</gene>
<evidence type="ECO:0000256" key="1">
    <source>
        <dbReference type="SAM" id="Phobius"/>
    </source>
</evidence>
<evidence type="ECO:0000313" key="3">
    <source>
        <dbReference type="Proteomes" id="UP001519887"/>
    </source>
</evidence>
<accession>A0ABS7CBY8</accession>
<evidence type="ECO:0000313" key="2">
    <source>
        <dbReference type="EMBL" id="MBW7458146.1"/>
    </source>
</evidence>
<reference evidence="2 3" key="1">
    <citation type="submission" date="2021-07" db="EMBL/GenBank/DDBJ databases">
        <title>Paenibacillus radiodurans sp. nov., isolated from the southeastern edge of Tengger Desert.</title>
        <authorList>
            <person name="Zhang G."/>
        </authorList>
    </citation>
    <scope>NUCLEOTIDE SEQUENCE [LARGE SCALE GENOMIC DNA]</scope>
    <source>
        <strain evidence="2 3">CCM 7311</strain>
    </source>
</reference>
<dbReference type="EMBL" id="JAHZIK010001086">
    <property type="protein sequence ID" value="MBW7458146.1"/>
    <property type="molecule type" value="Genomic_DNA"/>
</dbReference>
<proteinExistence type="predicted"/>
<sequence>MNPIRTGIPLPHSLKSRLIIVLLLASFIPVSLIGGISYYTIYNLLANKLEKGVQSNLEQEKQNLDITLSNLDYASQQLALFGDIRNHYNAFISQSDPLERGAIEKDVYKFTTIVNYTNPDLGLMTYFLPDDDTFLFSNMNVNPDLHIRQFPHIATPYAGLEFLGPHRTLYPYSDNRVLSVLRTVGGGTAG</sequence>
<name>A0ABS7CBY8_9BACL</name>